<protein>
    <recommendedName>
        <fullName evidence="4">SprT-like domain-containing protein</fullName>
    </recommendedName>
</protein>
<reference evidence="2 3" key="1">
    <citation type="submission" date="2015-09" db="EMBL/GenBank/DDBJ databases">
        <title>Sorangium comparison.</title>
        <authorList>
            <person name="Zaburannyi N."/>
            <person name="Bunk B."/>
            <person name="Overmann J."/>
            <person name="Mueller R."/>
        </authorList>
    </citation>
    <scope>NUCLEOTIDE SEQUENCE [LARGE SCALE GENOMIC DNA]</scope>
    <source>
        <strain evidence="2 3">So ce836</strain>
    </source>
</reference>
<evidence type="ECO:0000313" key="3">
    <source>
        <dbReference type="Proteomes" id="UP000295497"/>
    </source>
</evidence>
<gene>
    <name evidence="2" type="ORF">SOCE836_075360</name>
</gene>
<evidence type="ECO:0008006" key="4">
    <source>
        <dbReference type="Google" id="ProtNLM"/>
    </source>
</evidence>
<proteinExistence type="predicted"/>
<dbReference type="EMBL" id="CP012672">
    <property type="protein sequence ID" value="AUX35345.1"/>
    <property type="molecule type" value="Genomic_DNA"/>
</dbReference>
<evidence type="ECO:0000313" key="2">
    <source>
        <dbReference type="EMBL" id="AUX35345.1"/>
    </source>
</evidence>
<evidence type="ECO:0000256" key="1">
    <source>
        <dbReference type="SAM" id="MobiDB-lite"/>
    </source>
</evidence>
<organism evidence="2 3">
    <name type="scientific">Sorangium cellulosum</name>
    <name type="common">Polyangium cellulosum</name>
    <dbReference type="NCBI Taxonomy" id="56"/>
    <lineage>
        <taxon>Bacteria</taxon>
        <taxon>Pseudomonadati</taxon>
        <taxon>Myxococcota</taxon>
        <taxon>Polyangia</taxon>
        <taxon>Polyangiales</taxon>
        <taxon>Polyangiaceae</taxon>
        <taxon>Sorangium</taxon>
    </lineage>
</organism>
<accession>A0A4P2QXY3</accession>
<feature type="region of interest" description="Disordered" evidence="1">
    <location>
        <begin position="1"/>
        <end position="29"/>
    </location>
</feature>
<dbReference type="Proteomes" id="UP000295497">
    <property type="component" value="Chromosome"/>
</dbReference>
<dbReference type="AlphaFoldDB" id="A0A4P2QXY3"/>
<name>A0A4P2QXY3_SORCE</name>
<sequence length="286" mass="32742">MAGQMVFPFAQPPPGRLSRSGGKGAAPSSLWPRVSRAVVRVPDPRHHPIDIDLPSGQPQIYVHEGARQALVRRLELAQKRPVLLSVTDNYRQMISSSLREGILQARVHHMFLDAPAVVQDALVRYVVNQDRAASLLVGQYIDENGHRIRASRPVSTPLSTQGRTHDLLTLFQKVNHTYFGGVVDALITWGKRTKARKPRRTIKLGSYSAVERLIRIHPVLDRPWVPRYFISYVIYHEMLHHVMPASHGNGRRMLHPPQFLARERLFRDYERSLAWERDHVGRLLRT</sequence>